<name>A0AAE9W648_9SCHI</name>
<dbReference type="Pfam" id="PF20263">
    <property type="entry name" value="LYRM2-like"/>
    <property type="match status" value="1"/>
</dbReference>
<evidence type="ECO:0000313" key="2">
    <source>
        <dbReference type="EMBL" id="WBW70815.1"/>
    </source>
</evidence>
<organism evidence="2 3">
    <name type="scientific">Schizosaccharomyces osmophilus</name>
    <dbReference type="NCBI Taxonomy" id="2545709"/>
    <lineage>
        <taxon>Eukaryota</taxon>
        <taxon>Fungi</taxon>
        <taxon>Dikarya</taxon>
        <taxon>Ascomycota</taxon>
        <taxon>Taphrinomycotina</taxon>
        <taxon>Schizosaccharomycetes</taxon>
        <taxon>Schizosaccharomycetales</taxon>
        <taxon>Schizosaccharomycetaceae</taxon>
        <taxon>Schizosaccharomyces</taxon>
    </lineage>
</organism>
<dbReference type="Proteomes" id="UP001212411">
    <property type="component" value="Chromosome 1"/>
</dbReference>
<accession>A0AAE9W648</accession>
<gene>
    <name evidence="2" type="primary">cup1</name>
    <name evidence="2" type="ORF">SOMG_02212</name>
</gene>
<evidence type="ECO:0000313" key="3">
    <source>
        <dbReference type="Proteomes" id="UP001212411"/>
    </source>
</evidence>
<dbReference type="EMBL" id="CP115611">
    <property type="protein sequence ID" value="WBW70815.1"/>
    <property type="molecule type" value="Genomic_DNA"/>
</dbReference>
<dbReference type="AlphaFoldDB" id="A0AAE9W648"/>
<feature type="domain" description="LYR motif-containing protein Cup1-like N-terminal" evidence="1">
    <location>
        <begin position="107"/>
        <end position="193"/>
    </location>
</feature>
<proteinExistence type="predicted"/>
<dbReference type="InterPro" id="IPR046896">
    <property type="entry name" value="Cup1-like_N"/>
</dbReference>
<sequence>MPLYRYVQRPKRLDRNTRIWLANARPGGEKPKRLERRLRRKLKYTPAFPRTKKRFPLHPRTRVNLCIAQKRDKHFLSNIFQTHIDFGSPFRSPLPITLKRVAVFPRYRTLLCLLRSFWDPLAAKILSDYFRSYARKFRIKHRVATPQQQAEITNQLKEWINLVERANKGDQRYIFEILAKVYSQDGPLRQRRLQYLQNAGPPLPPQDHLPSHIDPFKLPYISPLLQIVFQLNKNHDVITKTPAEHFQAHFEKYTYQAKTAIKACHKSYNHVLPRIALPLLPHEHAHLHQLMFDAWTRNPSVFSNYYVANFHEKRKRTVYRRIQRCILHFLASVCYFPYKPSPVAEPMVLWESLDDIKLKFRLKQLLPRDRDPPSSPIDSLLDG</sequence>
<dbReference type="KEGG" id="som:SOMG_02212"/>
<keyword evidence="3" id="KW-1185">Reference proteome</keyword>
<reference evidence="2 3" key="1">
    <citation type="journal article" date="2023" name="G3 (Bethesda)">
        <title>A high-quality reference genome for the fission yeast Schizosaccharomyces osmophilus.</title>
        <authorList>
            <person name="Jia G.S."/>
            <person name="Zhang W.C."/>
            <person name="Liang Y."/>
            <person name="Liu X.H."/>
            <person name="Rhind N."/>
            <person name="Pidoux A."/>
            <person name="Brysch-Herzberg M."/>
            <person name="Du L.L."/>
        </authorList>
    </citation>
    <scope>NUCLEOTIDE SEQUENCE [LARGE SCALE GENOMIC DNA]</scope>
    <source>
        <strain evidence="2 3">CBS 15793</strain>
    </source>
</reference>
<protein>
    <submittedName>
        <fullName evidence="2">Mitochondrial LYR family protein Cup1</fullName>
    </submittedName>
</protein>
<dbReference type="GeneID" id="80875693"/>
<evidence type="ECO:0000259" key="1">
    <source>
        <dbReference type="Pfam" id="PF20263"/>
    </source>
</evidence>
<dbReference type="RefSeq" id="XP_056035058.1">
    <property type="nucleotide sequence ID" value="XM_056181004.1"/>
</dbReference>